<accession>A0A644YE34</accession>
<gene>
    <name evidence="1" type="ORF">SDC9_73261</name>
</gene>
<comment type="caution">
    <text evidence="1">The sequence shown here is derived from an EMBL/GenBank/DDBJ whole genome shotgun (WGS) entry which is preliminary data.</text>
</comment>
<sequence length="109" mass="12272">MVVVVGEAACMRNAVQDDFLDEGTALFFKHIDDGIVFFGLAISRYEQVIFVDGQTLRRHGGADIRCFVFMMERQSGIHSRDDENVVFRIDAILFKSRSVQFGIGGQSLH</sequence>
<dbReference type="EMBL" id="VSSQ01004818">
    <property type="protein sequence ID" value="MPM26756.1"/>
    <property type="molecule type" value="Genomic_DNA"/>
</dbReference>
<protein>
    <submittedName>
        <fullName evidence="1">Uncharacterized protein</fullName>
    </submittedName>
</protein>
<proteinExistence type="predicted"/>
<name>A0A644YE34_9ZZZZ</name>
<organism evidence="1">
    <name type="scientific">bioreactor metagenome</name>
    <dbReference type="NCBI Taxonomy" id="1076179"/>
    <lineage>
        <taxon>unclassified sequences</taxon>
        <taxon>metagenomes</taxon>
        <taxon>ecological metagenomes</taxon>
    </lineage>
</organism>
<evidence type="ECO:0000313" key="1">
    <source>
        <dbReference type="EMBL" id="MPM26756.1"/>
    </source>
</evidence>
<reference evidence="1" key="1">
    <citation type="submission" date="2019-08" db="EMBL/GenBank/DDBJ databases">
        <authorList>
            <person name="Kucharzyk K."/>
            <person name="Murdoch R.W."/>
            <person name="Higgins S."/>
            <person name="Loffler F."/>
        </authorList>
    </citation>
    <scope>NUCLEOTIDE SEQUENCE</scope>
</reference>
<dbReference type="AlphaFoldDB" id="A0A644YE34"/>